<evidence type="ECO:0000256" key="7">
    <source>
        <dbReference type="ARBA" id="ARBA00049112"/>
    </source>
</evidence>
<dbReference type="PANTHER" id="PTHR21057">
    <property type="entry name" value="PHOSPHO-2-DEHYDRO-3-DEOXYHEPTONATE ALDOLASE"/>
    <property type="match status" value="1"/>
</dbReference>
<gene>
    <name evidence="8 10" type="primary">kdsA</name>
    <name evidence="10" type="ORF">IAC51_02285</name>
</gene>
<sequence>MRLLMKEITNKIALDGGLEIGGGRFTLIAGPCAIEGEEMCMEVAEGLKRVCAELGIQYIFKASFDKANRSSIHSQRGVGIGRGMEILAKVKAECGVPVLTDVHEAWQCAIAAETADVLQIPAFLARQTDLVVAAAETGRAVNVKKGQFMAPWDMKQVIGKCVDSGNTQVMLTERGSSFGYNTLVVDMTGLVEMRSYGYPVIFDATHAVQKPGANGTSSGGCREYVPYLMNAALAVGVDGIFAEVHPCPEKAISDAANQIALKDIRPILEHAIEIDKITKRY</sequence>
<evidence type="ECO:0000313" key="11">
    <source>
        <dbReference type="Proteomes" id="UP000712007"/>
    </source>
</evidence>
<dbReference type="InterPro" id="IPR013785">
    <property type="entry name" value="Aldolase_TIM"/>
</dbReference>
<evidence type="ECO:0000256" key="8">
    <source>
        <dbReference type="HAMAP-Rule" id="MF_00056"/>
    </source>
</evidence>
<evidence type="ECO:0000256" key="6">
    <source>
        <dbReference type="ARBA" id="ARBA00022679"/>
    </source>
</evidence>
<comment type="pathway">
    <text evidence="2">Bacterial outer membrane biogenesis; lipopolysaccharide biosynthesis.</text>
</comment>
<protein>
    <recommendedName>
        <fullName evidence="8">2-dehydro-3-deoxyphosphooctonate aldolase</fullName>
        <ecNumber evidence="8">2.5.1.55</ecNumber>
    </recommendedName>
    <alternativeName>
        <fullName evidence="8">3-deoxy-D-manno-octulosonic acid 8-phosphate synthase</fullName>
    </alternativeName>
    <alternativeName>
        <fullName evidence="8">KDO-8-phosphate synthase</fullName>
        <shortName evidence="8">KDO 8-P synthase</shortName>
        <shortName evidence="8">KDOPS</shortName>
    </alternativeName>
    <alternativeName>
        <fullName evidence="8">Phospho-2-dehydro-3-deoxyoctonate aldolase</fullName>
    </alternativeName>
</protein>
<feature type="domain" description="DAHP synthetase I/KDSA" evidence="9">
    <location>
        <begin position="19"/>
        <end position="278"/>
    </location>
</feature>
<dbReference type="Pfam" id="PF00793">
    <property type="entry name" value="DAHP_synth_1"/>
    <property type="match status" value="1"/>
</dbReference>
<comment type="pathway">
    <text evidence="3 8">Carbohydrate biosynthesis; 3-deoxy-D-manno-octulosonate biosynthesis; 3-deoxy-D-manno-octulosonate from D-ribulose 5-phosphate: step 2/3.</text>
</comment>
<dbReference type="Proteomes" id="UP000712007">
    <property type="component" value="Unassembled WGS sequence"/>
</dbReference>
<dbReference type="AlphaFoldDB" id="A0A940IEC5"/>
<name>A0A940IEC5_9BACT</name>
<accession>A0A940IEC5</accession>
<dbReference type="SUPFAM" id="SSF51569">
    <property type="entry name" value="Aldolase"/>
    <property type="match status" value="1"/>
</dbReference>
<dbReference type="EMBL" id="JADIMV010000043">
    <property type="protein sequence ID" value="MBO8439457.1"/>
    <property type="molecule type" value="Genomic_DNA"/>
</dbReference>
<proteinExistence type="inferred from homology"/>
<evidence type="ECO:0000256" key="1">
    <source>
        <dbReference type="ARBA" id="ARBA00004496"/>
    </source>
</evidence>
<dbReference type="HAMAP" id="MF_00056">
    <property type="entry name" value="KDO8P_synth"/>
    <property type="match status" value="1"/>
</dbReference>
<dbReference type="Gene3D" id="3.20.20.70">
    <property type="entry name" value="Aldolase class I"/>
    <property type="match status" value="1"/>
</dbReference>
<reference evidence="10" key="1">
    <citation type="submission" date="2020-10" db="EMBL/GenBank/DDBJ databases">
        <authorList>
            <person name="Gilroy R."/>
        </authorList>
    </citation>
    <scope>NUCLEOTIDE SEQUENCE</scope>
    <source>
        <strain evidence="10">3924</strain>
    </source>
</reference>
<comment type="subcellular location">
    <subcellularLocation>
        <location evidence="1 8">Cytoplasm</location>
    </subcellularLocation>
</comment>
<keyword evidence="5 8" id="KW-0963">Cytoplasm</keyword>
<dbReference type="NCBIfam" id="NF003543">
    <property type="entry name" value="PRK05198.1"/>
    <property type="match status" value="1"/>
</dbReference>
<comment type="caution">
    <text evidence="10">The sequence shown here is derived from an EMBL/GenBank/DDBJ whole genome shotgun (WGS) entry which is preliminary data.</text>
</comment>
<keyword evidence="8" id="KW-0448">Lipopolysaccharide biosynthesis</keyword>
<dbReference type="GO" id="GO:0005737">
    <property type="term" value="C:cytoplasm"/>
    <property type="evidence" value="ECO:0007669"/>
    <property type="project" value="UniProtKB-SubCell"/>
</dbReference>
<dbReference type="NCBIfam" id="TIGR01362">
    <property type="entry name" value="KDO8P_synth"/>
    <property type="match status" value="1"/>
</dbReference>
<dbReference type="GO" id="GO:0019294">
    <property type="term" value="P:keto-3-deoxy-D-manno-octulosonic acid biosynthetic process"/>
    <property type="evidence" value="ECO:0007669"/>
    <property type="project" value="UniProtKB-UniRule"/>
</dbReference>
<dbReference type="InterPro" id="IPR006269">
    <property type="entry name" value="KDO8P_synthase"/>
</dbReference>
<evidence type="ECO:0000259" key="9">
    <source>
        <dbReference type="Pfam" id="PF00793"/>
    </source>
</evidence>
<organism evidence="10 11">
    <name type="scientific">Candidatus Aphodosoma intestinipullorum</name>
    <dbReference type="NCBI Taxonomy" id="2840674"/>
    <lineage>
        <taxon>Bacteria</taxon>
        <taxon>Pseudomonadati</taxon>
        <taxon>Bacteroidota</taxon>
        <taxon>Bacteroidia</taxon>
        <taxon>Bacteroidales</taxon>
        <taxon>Candidatus Aphodosoma</taxon>
    </lineage>
</organism>
<keyword evidence="6 8" id="KW-0808">Transferase</keyword>
<reference evidence="10" key="2">
    <citation type="journal article" date="2021" name="PeerJ">
        <title>Extensive microbial diversity within the chicken gut microbiome revealed by metagenomics and culture.</title>
        <authorList>
            <person name="Gilroy R."/>
            <person name="Ravi A."/>
            <person name="Getino M."/>
            <person name="Pursley I."/>
            <person name="Horton D.L."/>
            <person name="Alikhan N.F."/>
            <person name="Baker D."/>
            <person name="Gharbi K."/>
            <person name="Hall N."/>
            <person name="Watson M."/>
            <person name="Adriaenssens E.M."/>
            <person name="Foster-Nyarko E."/>
            <person name="Jarju S."/>
            <person name="Secka A."/>
            <person name="Antonio M."/>
            <person name="Oren A."/>
            <person name="Chaudhuri R.R."/>
            <person name="La Ragione R."/>
            <person name="Hildebrand F."/>
            <person name="Pallen M.J."/>
        </authorList>
    </citation>
    <scope>NUCLEOTIDE SEQUENCE</scope>
    <source>
        <strain evidence="10">3924</strain>
    </source>
</reference>
<dbReference type="EC" id="2.5.1.55" evidence="8"/>
<evidence type="ECO:0000313" key="10">
    <source>
        <dbReference type="EMBL" id="MBO8439457.1"/>
    </source>
</evidence>
<dbReference type="GO" id="GO:0008676">
    <property type="term" value="F:3-deoxy-8-phosphooctulonate synthase activity"/>
    <property type="evidence" value="ECO:0007669"/>
    <property type="project" value="UniProtKB-UniRule"/>
</dbReference>
<evidence type="ECO:0000256" key="5">
    <source>
        <dbReference type="ARBA" id="ARBA00022490"/>
    </source>
</evidence>
<dbReference type="InterPro" id="IPR006218">
    <property type="entry name" value="DAHP1/KDSA"/>
</dbReference>
<evidence type="ECO:0000256" key="3">
    <source>
        <dbReference type="ARBA" id="ARBA00004845"/>
    </source>
</evidence>
<comment type="similarity">
    <text evidence="4 8">Belongs to the KdsA family.</text>
</comment>
<evidence type="ECO:0000256" key="2">
    <source>
        <dbReference type="ARBA" id="ARBA00004756"/>
    </source>
</evidence>
<comment type="catalytic activity">
    <reaction evidence="7 8">
        <text>D-arabinose 5-phosphate + phosphoenolpyruvate + H2O = 3-deoxy-alpha-D-manno-2-octulosonate-8-phosphate + phosphate</text>
        <dbReference type="Rhea" id="RHEA:14053"/>
        <dbReference type="ChEBI" id="CHEBI:15377"/>
        <dbReference type="ChEBI" id="CHEBI:43474"/>
        <dbReference type="ChEBI" id="CHEBI:57693"/>
        <dbReference type="ChEBI" id="CHEBI:58702"/>
        <dbReference type="ChEBI" id="CHEBI:85985"/>
        <dbReference type="EC" id="2.5.1.55"/>
    </reaction>
</comment>
<evidence type="ECO:0000256" key="4">
    <source>
        <dbReference type="ARBA" id="ARBA00010499"/>
    </source>
</evidence>